<comment type="caution">
    <text evidence="2">The sequence shown here is derived from an EMBL/GenBank/DDBJ whole genome shotgun (WGS) entry which is preliminary data.</text>
</comment>
<proteinExistence type="predicted"/>
<reference evidence="2" key="1">
    <citation type="journal article" date="2022" name="Int. J. Mol. Sci.">
        <title>Draft Genome of Tanacetum Coccineum: Genomic Comparison of Closely Related Tanacetum-Family Plants.</title>
        <authorList>
            <person name="Yamashiro T."/>
            <person name="Shiraishi A."/>
            <person name="Nakayama K."/>
            <person name="Satake H."/>
        </authorList>
    </citation>
    <scope>NUCLEOTIDE SEQUENCE</scope>
</reference>
<feature type="region of interest" description="Disordered" evidence="1">
    <location>
        <begin position="1"/>
        <end position="30"/>
    </location>
</feature>
<protein>
    <submittedName>
        <fullName evidence="2">Uncharacterized protein</fullName>
    </submittedName>
</protein>
<sequence>MKVHKGKRSDHLVDEADEEPQPALEPQVEDDEYNLQRGIQMSLESFQALVDGVAIREPVSRITRQLLVVEGKGKGIATNKQVAQSLLDLQKPKKQTLEERTVELDKGQAGLDTGKTPESRPPPERVLMEEDRAGSNLIQSHVLTTEEHIYIENPPSSSRTLSSMKNLDDAFTFGQDYSSSSSRVYMLENHDLYSKIDKYINEVVKEVVQNVFQAPIHERFRDLSEFEMKDILHDQMFESGSYKSHPEHTTAHKLRAAMSSSKKKSTSPSKQPVDDIPVPDDMHLSESEDTDAGHLPKDND</sequence>
<evidence type="ECO:0000313" key="3">
    <source>
        <dbReference type="Proteomes" id="UP001151760"/>
    </source>
</evidence>
<feature type="region of interest" description="Disordered" evidence="1">
    <location>
        <begin position="103"/>
        <end position="124"/>
    </location>
</feature>
<gene>
    <name evidence="2" type="ORF">Tco_0938358</name>
</gene>
<dbReference type="EMBL" id="BQNB010015307">
    <property type="protein sequence ID" value="GJT38493.1"/>
    <property type="molecule type" value="Genomic_DNA"/>
</dbReference>
<feature type="compositionally biased region" description="Basic and acidic residues" evidence="1">
    <location>
        <begin position="280"/>
        <end position="300"/>
    </location>
</feature>
<feature type="compositionally biased region" description="Basic and acidic residues" evidence="1">
    <location>
        <begin position="115"/>
        <end position="124"/>
    </location>
</feature>
<evidence type="ECO:0000313" key="2">
    <source>
        <dbReference type="EMBL" id="GJT38493.1"/>
    </source>
</evidence>
<feature type="compositionally biased region" description="Basic residues" evidence="1">
    <location>
        <begin position="251"/>
        <end position="265"/>
    </location>
</feature>
<name>A0ABQ5DIU3_9ASTR</name>
<feature type="region of interest" description="Disordered" evidence="1">
    <location>
        <begin position="240"/>
        <end position="300"/>
    </location>
</feature>
<keyword evidence="3" id="KW-1185">Reference proteome</keyword>
<evidence type="ECO:0000256" key="1">
    <source>
        <dbReference type="SAM" id="MobiDB-lite"/>
    </source>
</evidence>
<dbReference type="Proteomes" id="UP001151760">
    <property type="component" value="Unassembled WGS sequence"/>
</dbReference>
<accession>A0ABQ5DIU3</accession>
<organism evidence="2 3">
    <name type="scientific">Tanacetum coccineum</name>
    <dbReference type="NCBI Taxonomy" id="301880"/>
    <lineage>
        <taxon>Eukaryota</taxon>
        <taxon>Viridiplantae</taxon>
        <taxon>Streptophyta</taxon>
        <taxon>Embryophyta</taxon>
        <taxon>Tracheophyta</taxon>
        <taxon>Spermatophyta</taxon>
        <taxon>Magnoliopsida</taxon>
        <taxon>eudicotyledons</taxon>
        <taxon>Gunneridae</taxon>
        <taxon>Pentapetalae</taxon>
        <taxon>asterids</taxon>
        <taxon>campanulids</taxon>
        <taxon>Asterales</taxon>
        <taxon>Asteraceae</taxon>
        <taxon>Asteroideae</taxon>
        <taxon>Anthemideae</taxon>
        <taxon>Anthemidinae</taxon>
        <taxon>Tanacetum</taxon>
    </lineage>
</organism>
<reference evidence="2" key="2">
    <citation type="submission" date="2022-01" db="EMBL/GenBank/DDBJ databases">
        <authorList>
            <person name="Yamashiro T."/>
            <person name="Shiraishi A."/>
            <person name="Satake H."/>
            <person name="Nakayama K."/>
        </authorList>
    </citation>
    <scope>NUCLEOTIDE SEQUENCE</scope>
</reference>